<organism evidence="6 7">
    <name type="scientific">Autumnicola tepida</name>
    <dbReference type="NCBI Taxonomy" id="3075595"/>
    <lineage>
        <taxon>Bacteria</taxon>
        <taxon>Pseudomonadati</taxon>
        <taxon>Bacteroidota</taxon>
        <taxon>Flavobacteriia</taxon>
        <taxon>Flavobacteriales</taxon>
        <taxon>Flavobacteriaceae</taxon>
        <taxon>Autumnicola</taxon>
    </lineage>
</organism>
<sequence length="160" mass="17769">MNNFRKLLLTAAVFAAISACKNSSENNEEEQIQLHEETPTTQKNVQNEENVKFAEGKGIYTQYCVTCHQANGSGVPNLNPPLQETQYVLGDKERLIGIVLNGANEGLEVKGKTYSNSMPPFNYLKDEEIAAVLSYVRNNFGNEAEPVTAEEVKAVRENEE</sequence>
<evidence type="ECO:0000256" key="4">
    <source>
        <dbReference type="PROSITE-ProRule" id="PRU00433"/>
    </source>
</evidence>
<accession>A0ABU3CCI6</accession>
<dbReference type="RefSeq" id="WP_311535551.1">
    <property type="nucleotide sequence ID" value="NZ_JAVRHQ010000018.1"/>
</dbReference>
<dbReference type="PROSITE" id="PS51007">
    <property type="entry name" value="CYTC"/>
    <property type="match status" value="1"/>
</dbReference>
<evidence type="ECO:0000256" key="1">
    <source>
        <dbReference type="ARBA" id="ARBA00022617"/>
    </source>
</evidence>
<evidence type="ECO:0000256" key="3">
    <source>
        <dbReference type="ARBA" id="ARBA00023004"/>
    </source>
</evidence>
<protein>
    <submittedName>
        <fullName evidence="6">Cytochrome c</fullName>
    </submittedName>
</protein>
<gene>
    <name evidence="6" type="ORF">RM553_13930</name>
</gene>
<dbReference type="InterPro" id="IPR009056">
    <property type="entry name" value="Cyt_c-like_dom"/>
</dbReference>
<evidence type="ECO:0000256" key="2">
    <source>
        <dbReference type="ARBA" id="ARBA00022723"/>
    </source>
</evidence>
<keyword evidence="7" id="KW-1185">Reference proteome</keyword>
<dbReference type="PANTHER" id="PTHR35008:SF8">
    <property type="entry name" value="ALCOHOL DEHYDROGENASE CYTOCHROME C SUBUNIT"/>
    <property type="match status" value="1"/>
</dbReference>
<feature type="domain" description="Cytochrome c" evidence="5">
    <location>
        <begin position="51"/>
        <end position="140"/>
    </location>
</feature>
<evidence type="ECO:0000259" key="5">
    <source>
        <dbReference type="PROSITE" id="PS51007"/>
    </source>
</evidence>
<evidence type="ECO:0000313" key="6">
    <source>
        <dbReference type="EMBL" id="MDT0643932.1"/>
    </source>
</evidence>
<dbReference type="Gene3D" id="1.10.760.10">
    <property type="entry name" value="Cytochrome c-like domain"/>
    <property type="match status" value="1"/>
</dbReference>
<dbReference type="SUPFAM" id="SSF46626">
    <property type="entry name" value="Cytochrome c"/>
    <property type="match status" value="1"/>
</dbReference>
<dbReference type="Pfam" id="PF00034">
    <property type="entry name" value="Cytochrom_C"/>
    <property type="match status" value="1"/>
</dbReference>
<dbReference type="InterPro" id="IPR051459">
    <property type="entry name" value="Cytochrome_c-type_DH"/>
</dbReference>
<dbReference type="InterPro" id="IPR036909">
    <property type="entry name" value="Cyt_c-like_dom_sf"/>
</dbReference>
<dbReference type="PROSITE" id="PS51257">
    <property type="entry name" value="PROKAR_LIPOPROTEIN"/>
    <property type="match status" value="1"/>
</dbReference>
<dbReference type="EMBL" id="JAVRHQ010000018">
    <property type="protein sequence ID" value="MDT0643932.1"/>
    <property type="molecule type" value="Genomic_DNA"/>
</dbReference>
<proteinExistence type="predicted"/>
<name>A0ABU3CCI6_9FLAO</name>
<keyword evidence="3 4" id="KW-0408">Iron</keyword>
<keyword evidence="2 4" id="KW-0479">Metal-binding</keyword>
<comment type="caution">
    <text evidence="6">The sequence shown here is derived from an EMBL/GenBank/DDBJ whole genome shotgun (WGS) entry which is preliminary data.</text>
</comment>
<reference evidence="6 7" key="1">
    <citation type="submission" date="2023-09" db="EMBL/GenBank/DDBJ databases">
        <authorList>
            <person name="Rey-Velasco X."/>
        </authorList>
    </citation>
    <scope>NUCLEOTIDE SEQUENCE [LARGE SCALE GENOMIC DNA]</scope>
    <source>
        <strain evidence="6 7">F363</strain>
    </source>
</reference>
<evidence type="ECO:0000313" key="7">
    <source>
        <dbReference type="Proteomes" id="UP001262889"/>
    </source>
</evidence>
<keyword evidence="1 4" id="KW-0349">Heme</keyword>
<dbReference type="Proteomes" id="UP001262889">
    <property type="component" value="Unassembled WGS sequence"/>
</dbReference>
<dbReference type="PANTHER" id="PTHR35008">
    <property type="entry name" value="BLL4482 PROTEIN-RELATED"/>
    <property type="match status" value="1"/>
</dbReference>